<dbReference type="PROSITE" id="PS51257">
    <property type="entry name" value="PROKAR_LIPOPROTEIN"/>
    <property type="match status" value="1"/>
</dbReference>
<organism evidence="3 4">
    <name type="scientific">Lelliottia nimipressuralis</name>
    <dbReference type="NCBI Taxonomy" id="69220"/>
    <lineage>
        <taxon>Bacteria</taxon>
        <taxon>Pseudomonadati</taxon>
        <taxon>Pseudomonadota</taxon>
        <taxon>Gammaproteobacteria</taxon>
        <taxon>Enterobacterales</taxon>
        <taxon>Enterobacteriaceae</taxon>
        <taxon>Lelliottia</taxon>
    </lineage>
</organism>
<feature type="chain" id="PRO_5044768317" description="Lipoprotein" evidence="2">
    <location>
        <begin position="24"/>
        <end position="52"/>
    </location>
</feature>
<reference evidence="3 4" key="1">
    <citation type="submission" date="2020-11" db="EMBL/GenBank/DDBJ databases">
        <title>Identification of Lelliottia nimipressuralis from Wound Infection by Whole Genome-Based Bacterial Identification.</title>
        <authorList>
            <person name="Navarathna D.H."/>
            <person name="Choi H."/>
            <person name="Jinadatha C."/>
            <person name="Chatterjee P."/>
            <person name="Hwang M."/>
        </authorList>
    </citation>
    <scope>NUCLEOTIDE SEQUENCE [LARGE SCALE GENOMIC DNA]</scope>
    <source>
        <strain evidence="3 4">DN2020</strain>
    </source>
</reference>
<dbReference type="Proteomes" id="UP000628560">
    <property type="component" value="Unassembled WGS sequence"/>
</dbReference>
<feature type="compositionally biased region" description="Basic residues" evidence="1">
    <location>
        <begin position="26"/>
        <end position="52"/>
    </location>
</feature>
<comment type="caution">
    <text evidence="3">The sequence shown here is derived from an EMBL/GenBank/DDBJ whole genome shotgun (WGS) entry which is preliminary data.</text>
</comment>
<feature type="signal peptide" evidence="2">
    <location>
        <begin position="1"/>
        <end position="23"/>
    </location>
</feature>
<name>A0ABD4KFR6_9ENTR</name>
<evidence type="ECO:0000256" key="1">
    <source>
        <dbReference type="SAM" id="MobiDB-lite"/>
    </source>
</evidence>
<evidence type="ECO:0000313" key="3">
    <source>
        <dbReference type="EMBL" id="MBF4179908.1"/>
    </source>
</evidence>
<protein>
    <recommendedName>
        <fullName evidence="5">Lipoprotein</fullName>
    </recommendedName>
</protein>
<evidence type="ECO:0000313" key="4">
    <source>
        <dbReference type="Proteomes" id="UP000628560"/>
    </source>
</evidence>
<proteinExistence type="predicted"/>
<dbReference type="AlphaFoldDB" id="A0ABD4KFR6"/>
<keyword evidence="2" id="KW-0732">Signal</keyword>
<evidence type="ECO:0008006" key="5">
    <source>
        <dbReference type="Google" id="ProtNLM"/>
    </source>
</evidence>
<sequence length="52" mass="5810">MKALLRLLVSITLLCSLTGCVMAGPHGHHHEPHHDKPHHHQLMPSKHGHHHG</sequence>
<dbReference type="RefSeq" id="WP_194514092.1">
    <property type="nucleotide sequence ID" value="NZ_JADIXP010000013.1"/>
</dbReference>
<feature type="region of interest" description="Disordered" evidence="1">
    <location>
        <begin position="25"/>
        <end position="52"/>
    </location>
</feature>
<gene>
    <name evidence="3" type="ORF">ISP11_18750</name>
</gene>
<accession>A0ABD4KFR6</accession>
<evidence type="ECO:0000256" key="2">
    <source>
        <dbReference type="SAM" id="SignalP"/>
    </source>
</evidence>
<dbReference type="EMBL" id="JADIXP010000013">
    <property type="protein sequence ID" value="MBF4179908.1"/>
    <property type="molecule type" value="Genomic_DNA"/>
</dbReference>